<protein>
    <submittedName>
        <fullName evidence="1">Uncharacterized protein</fullName>
    </submittedName>
</protein>
<proteinExistence type="predicted"/>
<evidence type="ECO:0000313" key="2">
    <source>
        <dbReference type="Proteomes" id="UP001732700"/>
    </source>
</evidence>
<reference evidence="1" key="2">
    <citation type="submission" date="2025-09" db="UniProtKB">
        <authorList>
            <consortium name="EnsemblPlants"/>
        </authorList>
    </citation>
    <scope>IDENTIFICATION</scope>
</reference>
<dbReference type="EnsemblPlants" id="AVESA.00010b.r2.4AG0630790.1">
    <property type="protein sequence ID" value="AVESA.00010b.r2.4AG0630790.1.CDS"/>
    <property type="gene ID" value="AVESA.00010b.r2.4AG0630790"/>
</dbReference>
<evidence type="ECO:0000313" key="1">
    <source>
        <dbReference type="EnsemblPlants" id="AVESA.00010b.r2.4AG0630790.1.CDS"/>
    </source>
</evidence>
<accession>A0ACD5WK59</accession>
<reference evidence="1" key="1">
    <citation type="submission" date="2021-05" db="EMBL/GenBank/DDBJ databases">
        <authorList>
            <person name="Scholz U."/>
            <person name="Mascher M."/>
            <person name="Fiebig A."/>
        </authorList>
    </citation>
    <scope>NUCLEOTIDE SEQUENCE [LARGE SCALE GENOMIC DNA]</scope>
</reference>
<sequence length="502" mass="55808">MDEDRARCHGGHLELGGPSGGRGADLISALTDDVIILVLVRLCSACAAVRTGILSRRWHGLWTRLPELIFRDVAPGSLLAALSSFRIRGVSPSLIDIHVPKLQDKVSPRAGPRSSLRRRQPANYVPSLLRAAARLSPSALCFNHPQYIDKPYINVDLSAYFGRATSIEVQAPYLFFPVLRFELPALQSLSLSGCGVGIAALVPLCPRLRVLRLAKAFLGDADIVVCSPLLEELIVDNTKSISSSTGRVHVEAPMLKRFTMFFRTRGDLSVSFSAPVLERASWWCLYSGATVGLGVWGLITARLETQDSDGQGEDMPRVHVLCLHMFAMHPINYRDKELGFATEINKHMITDFSGLEVYLTTTDHVFGAFLLRLLVINRIRTATRSLKIFLQRSEMKDRCTPLVNCSCDEPKDWRTQTISLTNLEKVEIIGFEGKDHEFDFLKLIFRCATMVRKVALELSEGFTPNDDQRTKIHSIFNAFPSVECSFDHSPGSMHVNPSCAPE</sequence>
<organism evidence="1 2">
    <name type="scientific">Avena sativa</name>
    <name type="common">Oat</name>
    <dbReference type="NCBI Taxonomy" id="4498"/>
    <lineage>
        <taxon>Eukaryota</taxon>
        <taxon>Viridiplantae</taxon>
        <taxon>Streptophyta</taxon>
        <taxon>Embryophyta</taxon>
        <taxon>Tracheophyta</taxon>
        <taxon>Spermatophyta</taxon>
        <taxon>Magnoliopsida</taxon>
        <taxon>Liliopsida</taxon>
        <taxon>Poales</taxon>
        <taxon>Poaceae</taxon>
        <taxon>BOP clade</taxon>
        <taxon>Pooideae</taxon>
        <taxon>Poodae</taxon>
        <taxon>Poeae</taxon>
        <taxon>Poeae Chloroplast Group 1 (Aveneae type)</taxon>
        <taxon>Aveninae</taxon>
        <taxon>Avena</taxon>
    </lineage>
</organism>
<dbReference type="Proteomes" id="UP001732700">
    <property type="component" value="Chromosome 4A"/>
</dbReference>
<keyword evidence="2" id="KW-1185">Reference proteome</keyword>
<name>A0ACD5WK59_AVESA</name>